<comment type="caution">
    <text evidence="4">The sequence shown here is derived from an EMBL/GenBank/DDBJ whole genome shotgun (WGS) entry which is preliminary data.</text>
</comment>
<reference evidence="4 5" key="1">
    <citation type="journal article" date="2018" name="Nat. Biotechnol.">
        <title>A standardized bacterial taxonomy based on genome phylogeny substantially revises the tree of life.</title>
        <authorList>
            <person name="Parks D.H."/>
            <person name="Chuvochina M."/>
            <person name="Waite D.W."/>
            <person name="Rinke C."/>
            <person name="Skarshewski A."/>
            <person name="Chaumeil P.A."/>
            <person name="Hugenholtz P."/>
        </authorList>
    </citation>
    <scope>NUCLEOTIDE SEQUENCE [LARGE SCALE GENOMIC DNA]</scope>
    <source>
        <strain evidence="4">UBA11978</strain>
    </source>
</reference>
<dbReference type="AlphaFoldDB" id="A0A350P6Y3"/>
<keyword evidence="2" id="KW-0233">DNA recombination</keyword>
<dbReference type="InterPro" id="IPR050090">
    <property type="entry name" value="Tyrosine_recombinase_XerCD"/>
</dbReference>
<dbReference type="EMBL" id="DNAN01000530">
    <property type="protein sequence ID" value="HAW77050.1"/>
    <property type="molecule type" value="Genomic_DNA"/>
</dbReference>
<dbReference type="InterPro" id="IPR002104">
    <property type="entry name" value="Integrase_catalytic"/>
</dbReference>
<dbReference type="SUPFAM" id="SSF56349">
    <property type="entry name" value="DNA breaking-rejoining enzymes"/>
    <property type="match status" value="1"/>
</dbReference>
<evidence type="ECO:0000256" key="2">
    <source>
        <dbReference type="ARBA" id="ARBA00023172"/>
    </source>
</evidence>
<dbReference type="GO" id="GO:0006310">
    <property type="term" value="P:DNA recombination"/>
    <property type="evidence" value="ECO:0007669"/>
    <property type="project" value="UniProtKB-KW"/>
</dbReference>
<gene>
    <name evidence="4" type="ORF">DCW74_15100</name>
</gene>
<keyword evidence="1" id="KW-0229">DNA integration</keyword>
<sequence>MPRHKKNPNHPKKGSTIKVEPIRDVRDIQRIKRRLVSAPRDLCLFTLGINTAYRASELLSIRVGDVAHLKPGDRFELKQQKTKKYRATTFNKTVVEAVQAWLAIHPDPRPGVPLFVSRKGGAALTVSTFGNMVKDWCRETGLSGNYGSHSLRKTWGYHQRIQNNAAIPILMVAFGHTTQQQTLEYLCIQAEEIQELYALEL</sequence>
<dbReference type="Pfam" id="PF00589">
    <property type="entry name" value="Phage_integrase"/>
    <property type="match status" value="1"/>
</dbReference>
<evidence type="ECO:0000259" key="3">
    <source>
        <dbReference type="PROSITE" id="PS51898"/>
    </source>
</evidence>
<evidence type="ECO:0000313" key="5">
    <source>
        <dbReference type="Proteomes" id="UP000263517"/>
    </source>
</evidence>
<dbReference type="GO" id="GO:0003677">
    <property type="term" value="F:DNA binding"/>
    <property type="evidence" value="ECO:0007669"/>
    <property type="project" value="InterPro"/>
</dbReference>
<evidence type="ECO:0000313" key="4">
    <source>
        <dbReference type="EMBL" id="HAW77050.1"/>
    </source>
</evidence>
<feature type="domain" description="Tyr recombinase" evidence="3">
    <location>
        <begin position="18"/>
        <end position="198"/>
    </location>
</feature>
<protein>
    <submittedName>
        <fullName evidence="4">Site-specific integrase</fullName>
    </submittedName>
</protein>
<dbReference type="Proteomes" id="UP000263517">
    <property type="component" value="Unassembled WGS sequence"/>
</dbReference>
<name>A0A350P6Y3_9ALTE</name>
<dbReference type="InterPro" id="IPR011010">
    <property type="entry name" value="DNA_brk_join_enz"/>
</dbReference>
<dbReference type="PROSITE" id="PS51898">
    <property type="entry name" value="TYR_RECOMBINASE"/>
    <property type="match status" value="1"/>
</dbReference>
<accession>A0A350P6Y3</accession>
<dbReference type="GO" id="GO:0015074">
    <property type="term" value="P:DNA integration"/>
    <property type="evidence" value="ECO:0007669"/>
    <property type="project" value="UniProtKB-KW"/>
</dbReference>
<proteinExistence type="predicted"/>
<dbReference type="Gene3D" id="1.10.443.10">
    <property type="entry name" value="Intergrase catalytic core"/>
    <property type="match status" value="1"/>
</dbReference>
<dbReference type="PANTHER" id="PTHR30349">
    <property type="entry name" value="PHAGE INTEGRASE-RELATED"/>
    <property type="match status" value="1"/>
</dbReference>
<evidence type="ECO:0000256" key="1">
    <source>
        <dbReference type="ARBA" id="ARBA00022908"/>
    </source>
</evidence>
<dbReference type="InterPro" id="IPR013762">
    <property type="entry name" value="Integrase-like_cat_sf"/>
</dbReference>
<organism evidence="4 5">
    <name type="scientific">Alteromonas australica</name>
    <dbReference type="NCBI Taxonomy" id="589873"/>
    <lineage>
        <taxon>Bacteria</taxon>
        <taxon>Pseudomonadati</taxon>
        <taxon>Pseudomonadota</taxon>
        <taxon>Gammaproteobacteria</taxon>
        <taxon>Alteromonadales</taxon>
        <taxon>Alteromonadaceae</taxon>
        <taxon>Alteromonas/Salinimonas group</taxon>
        <taxon>Alteromonas</taxon>
    </lineage>
</organism>
<dbReference type="PANTHER" id="PTHR30349:SF82">
    <property type="entry name" value="INTEGRASE_RECOMBINASE YOEC-RELATED"/>
    <property type="match status" value="1"/>
</dbReference>